<feature type="region of interest" description="C-terminal hotdog fold" evidence="9">
    <location>
        <begin position="1099"/>
        <end position="1252"/>
    </location>
</feature>
<keyword evidence="15" id="KW-1185">Reference proteome</keyword>
<feature type="active site" description="Proton acceptor; for dehydratase activity" evidence="9">
    <location>
        <position position="978"/>
    </location>
</feature>
<dbReference type="InterPro" id="IPR020845">
    <property type="entry name" value="AMP-binding_CS"/>
</dbReference>
<keyword evidence="6" id="KW-0677">Repeat</keyword>
<evidence type="ECO:0000256" key="7">
    <source>
        <dbReference type="ARBA" id="ARBA00023268"/>
    </source>
</evidence>
<dbReference type="Gene3D" id="3.30.559.30">
    <property type="entry name" value="Nonribosomal peptide synthetase, condensation domain"/>
    <property type="match status" value="1"/>
</dbReference>
<evidence type="ECO:0000256" key="8">
    <source>
        <dbReference type="ARBA" id="ARBA00029443"/>
    </source>
</evidence>
<dbReference type="FunFam" id="3.40.47.10:FF:000019">
    <property type="entry name" value="Polyketide synthase type I"/>
    <property type="match status" value="1"/>
</dbReference>
<keyword evidence="4" id="KW-0489">Methyltransferase</keyword>
<dbReference type="InterPro" id="IPR045851">
    <property type="entry name" value="AMP-bd_C_sf"/>
</dbReference>
<keyword evidence="7" id="KW-0511">Multifunctional enzyme</keyword>
<dbReference type="Gene3D" id="3.40.366.10">
    <property type="entry name" value="Malonyl-Coenzyme A Acyl Carrier Protein, domain 2"/>
    <property type="match status" value="1"/>
</dbReference>
<dbReference type="NCBIfam" id="TIGR01733">
    <property type="entry name" value="AA-adenyl-dom"/>
    <property type="match status" value="1"/>
</dbReference>
<dbReference type="Pfam" id="PF00668">
    <property type="entry name" value="Condensation"/>
    <property type="match status" value="1"/>
</dbReference>
<dbReference type="CDD" id="cd05930">
    <property type="entry name" value="A_NRPS"/>
    <property type="match status" value="1"/>
</dbReference>
<evidence type="ECO:0000256" key="4">
    <source>
        <dbReference type="ARBA" id="ARBA00022603"/>
    </source>
</evidence>
<dbReference type="SUPFAM" id="SSF52151">
    <property type="entry name" value="FabD/lysophospholipase-like"/>
    <property type="match status" value="1"/>
</dbReference>
<dbReference type="InterPro" id="IPR018201">
    <property type="entry name" value="Ketoacyl_synth_AS"/>
</dbReference>
<feature type="domain" description="Ketosynthase family 3 (KS3)" evidence="12">
    <location>
        <begin position="3"/>
        <end position="439"/>
    </location>
</feature>
<dbReference type="SUPFAM" id="SSF53335">
    <property type="entry name" value="S-adenosyl-L-methionine-dependent methyltransferases"/>
    <property type="match status" value="1"/>
</dbReference>
<keyword evidence="5" id="KW-0808">Transferase</keyword>
<feature type="active site" description="Proton donor; for dehydratase activity" evidence="9">
    <location>
        <position position="1159"/>
    </location>
</feature>
<feature type="region of interest" description="Disordered" evidence="10">
    <location>
        <begin position="2499"/>
        <end position="2527"/>
    </location>
</feature>
<dbReference type="CDD" id="cd00833">
    <property type="entry name" value="PKS"/>
    <property type="match status" value="1"/>
</dbReference>
<dbReference type="InterPro" id="IPR049900">
    <property type="entry name" value="PKS_mFAS_DH"/>
</dbReference>
<feature type="domain" description="Carrier" evidence="11">
    <location>
        <begin position="3545"/>
        <end position="3621"/>
    </location>
</feature>
<protein>
    <submittedName>
        <fullName evidence="14">Polyketide synthase</fullName>
    </submittedName>
</protein>
<dbReference type="STRING" id="2070753.A0A3A2ZL89"/>
<evidence type="ECO:0000313" key="14">
    <source>
        <dbReference type="EMBL" id="RJE23816.1"/>
    </source>
</evidence>
<dbReference type="InterPro" id="IPR000873">
    <property type="entry name" value="AMP-dep_synth/lig_dom"/>
</dbReference>
<accession>A0A3A2ZL89</accession>
<dbReference type="Pfam" id="PF00109">
    <property type="entry name" value="ketoacyl-synt"/>
    <property type="match status" value="1"/>
</dbReference>
<dbReference type="SMART" id="SM00825">
    <property type="entry name" value="PKS_KS"/>
    <property type="match status" value="1"/>
</dbReference>
<comment type="caution">
    <text evidence="14">The sequence shown here is derived from an EMBL/GenBank/DDBJ whole genome shotgun (WGS) entry which is preliminary data.</text>
</comment>
<dbReference type="Pfam" id="PF14765">
    <property type="entry name" value="PS-DH"/>
    <property type="match status" value="1"/>
</dbReference>
<dbReference type="InterPro" id="IPR057326">
    <property type="entry name" value="KR_dom"/>
</dbReference>
<dbReference type="Gene3D" id="3.10.129.110">
    <property type="entry name" value="Polyketide synthase dehydratase"/>
    <property type="match status" value="1"/>
</dbReference>
<dbReference type="GO" id="GO:0006633">
    <property type="term" value="P:fatty acid biosynthetic process"/>
    <property type="evidence" value="ECO:0007669"/>
    <property type="project" value="InterPro"/>
</dbReference>
<dbReference type="Proteomes" id="UP000266188">
    <property type="component" value="Unassembled WGS sequence"/>
</dbReference>
<dbReference type="InterPro" id="IPR036736">
    <property type="entry name" value="ACP-like_sf"/>
</dbReference>
<dbReference type="InterPro" id="IPR010071">
    <property type="entry name" value="AA_adenyl_dom"/>
</dbReference>
<dbReference type="Pfam" id="PF21089">
    <property type="entry name" value="PKS_DH_N"/>
    <property type="match status" value="1"/>
</dbReference>
<dbReference type="InterPro" id="IPR020841">
    <property type="entry name" value="PKS_Beta-ketoAc_synthase_dom"/>
</dbReference>
<dbReference type="InterPro" id="IPR016039">
    <property type="entry name" value="Thiolase-like"/>
</dbReference>
<dbReference type="GO" id="GO:0009403">
    <property type="term" value="P:toxin biosynthetic process"/>
    <property type="evidence" value="ECO:0007669"/>
    <property type="project" value="UniProtKB-ARBA"/>
</dbReference>
<dbReference type="InterPro" id="IPR029063">
    <property type="entry name" value="SAM-dependent_MTases_sf"/>
</dbReference>
<dbReference type="InterPro" id="IPR014030">
    <property type="entry name" value="Ketoacyl_synth_N"/>
</dbReference>
<dbReference type="InterPro" id="IPR013968">
    <property type="entry name" value="PKS_KR"/>
</dbReference>
<dbReference type="SUPFAM" id="SSF52777">
    <property type="entry name" value="CoA-dependent acyltransferases"/>
    <property type="match status" value="2"/>
</dbReference>
<dbReference type="InterPro" id="IPR016035">
    <property type="entry name" value="Acyl_Trfase/lysoPLipase"/>
</dbReference>
<dbReference type="PROSITE" id="PS00455">
    <property type="entry name" value="AMP_BINDING"/>
    <property type="match status" value="1"/>
</dbReference>
<dbReference type="InterPro" id="IPR023213">
    <property type="entry name" value="CAT-like_dom_sf"/>
</dbReference>
<dbReference type="InterPro" id="IPR014043">
    <property type="entry name" value="Acyl_transferase_dom"/>
</dbReference>
<evidence type="ECO:0000259" key="13">
    <source>
        <dbReference type="PROSITE" id="PS52019"/>
    </source>
</evidence>
<evidence type="ECO:0000256" key="3">
    <source>
        <dbReference type="ARBA" id="ARBA00022598"/>
    </source>
</evidence>
<evidence type="ECO:0000256" key="1">
    <source>
        <dbReference type="ARBA" id="ARBA00022450"/>
    </source>
</evidence>
<organism evidence="14 15">
    <name type="scientific">Aspergillus sclerotialis</name>
    <dbReference type="NCBI Taxonomy" id="2070753"/>
    <lineage>
        <taxon>Eukaryota</taxon>
        <taxon>Fungi</taxon>
        <taxon>Dikarya</taxon>
        <taxon>Ascomycota</taxon>
        <taxon>Pezizomycotina</taxon>
        <taxon>Eurotiomycetes</taxon>
        <taxon>Eurotiomycetidae</taxon>
        <taxon>Eurotiales</taxon>
        <taxon>Aspergillaceae</taxon>
        <taxon>Aspergillus</taxon>
        <taxon>Aspergillus subgen. Polypaecilum</taxon>
    </lineage>
</organism>
<evidence type="ECO:0000256" key="6">
    <source>
        <dbReference type="ARBA" id="ARBA00022737"/>
    </source>
</evidence>
<dbReference type="Gene3D" id="1.10.1200.10">
    <property type="entry name" value="ACP-like"/>
    <property type="match status" value="2"/>
</dbReference>
<dbReference type="SMART" id="SM00826">
    <property type="entry name" value="PKS_DH"/>
    <property type="match status" value="1"/>
</dbReference>
<proteinExistence type="inferred from homology"/>
<feature type="domain" description="PKS/mFAS DH" evidence="13">
    <location>
        <begin position="946"/>
        <end position="1252"/>
    </location>
</feature>
<dbReference type="Gene3D" id="3.30.300.30">
    <property type="match status" value="1"/>
</dbReference>
<dbReference type="PANTHER" id="PTHR43775:SF20">
    <property type="entry name" value="HYBRID PKS-NRPS SYNTHETASE APDA"/>
    <property type="match status" value="1"/>
</dbReference>
<dbReference type="InterPro" id="IPR049552">
    <property type="entry name" value="PKS_DH_N"/>
</dbReference>
<gene>
    <name evidence="14" type="ORF">PHISCL_03847</name>
</gene>
<dbReference type="Gene3D" id="3.30.70.3290">
    <property type="match status" value="1"/>
</dbReference>
<evidence type="ECO:0000256" key="9">
    <source>
        <dbReference type="PROSITE-ProRule" id="PRU01363"/>
    </source>
</evidence>
<dbReference type="Pfam" id="PF08242">
    <property type="entry name" value="Methyltransf_12"/>
    <property type="match status" value="1"/>
</dbReference>
<dbReference type="InterPro" id="IPR014031">
    <property type="entry name" value="Ketoacyl_synth_C"/>
</dbReference>
<dbReference type="SUPFAM" id="SSF56801">
    <property type="entry name" value="Acetyl-CoA synthetase-like"/>
    <property type="match status" value="1"/>
</dbReference>
<dbReference type="PANTHER" id="PTHR43775">
    <property type="entry name" value="FATTY ACID SYNTHASE"/>
    <property type="match status" value="1"/>
</dbReference>
<dbReference type="Gene3D" id="3.30.559.10">
    <property type="entry name" value="Chloramphenicol acetyltransferase-like domain"/>
    <property type="match status" value="1"/>
</dbReference>
<evidence type="ECO:0000259" key="12">
    <source>
        <dbReference type="PROSITE" id="PS52004"/>
    </source>
</evidence>
<dbReference type="SMART" id="SM00822">
    <property type="entry name" value="PKS_KR"/>
    <property type="match status" value="1"/>
</dbReference>
<reference evidence="15" key="1">
    <citation type="submission" date="2017-02" db="EMBL/GenBank/DDBJ databases">
        <authorList>
            <person name="Tafer H."/>
            <person name="Lopandic K."/>
        </authorList>
    </citation>
    <scope>NUCLEOTIDE SEQUENCE [LARGE SCALE GENOMIC DNA]</scope>
    <source>
        <strain evidence="15">CBS 366.77</strain>
    </source>
</reference>
<evidence type="ECO:0000259" key="11">
    <source>
        <dbReference type="PROSITE" id="PS50075"/>
    </source>
</evidence>
<dbReference type="GO" id="GO:0031177">
    <property type="term" value="F:phosphopantetheine binding"/>
    <property type="evidence" value="ECO:0007669"/>
    <property type="project" value="InterPro"/>
</dbReference>
<dbReference type="PROSITE" id="PS52019">
    <property type="entry name" value="PKS_MFAS_DH"/>
    <property type="match status" value="1"/>
</dbReference>
<dbReference type="SMART" id="SM00823">
    <property type="entry name" value="PKS_PP"/>
    <property type="match status" value="2"/>
</dbReference>
<dbReference type="InterPro" id="IPR042104">
    <property type="entry name" value="PKS_dehydratase_sf"/>
</dbReference>
<dbReference type="InterPro" id="IPR020806">
    <property type="entry name" value="PKS_PP-bd"/>
</dbReference>
<dbReference type="Pfam" id="PF00698">
    <property type="entry name" value="Acyl_transf_1"/>
    <property type="match status" value="1"/>
</dbReference>
<dbReference type="Gene3D" id="3.40.50.12780">
    <property type="entry name" value="N-terminal domain of ligase-like"/>
    <property type="match status" value="1"/>
</dbReference>
<feature type="domain" description="Carrier" evidence="11">
    <location>
        <begin position="2409"/>
        <end position="2486"/>
    </location>
</feature>
<dbReference type="InterPro" id="IPR001227">
    <property type="entry name" value="Ac_transferase_dom_sf"/>
</dbReference>
<feature type="region of interest" description="N-terminal hotdog fold" evidence="9">
    <location>
        <begin position="946"/>
        <end position="1085"/>
    </location>
</feature>
<keyword evidence="3" id="KW-0436">Ligase</keyword>
<dbReference type="PROSITE" id="PS52004">
    <property type="entry name" value="KS3_2"/>
    <property type="match status" value="1"/>
</dbReference>
<dbReference type="InterPro" id="IPR020807">
    <property type="entry name" value="PKS_DH"/>
</dbReference>
<dbReference type="SUPFAM" id="SSF55048">
    <property type="entry name" value="Probable ACP-binding domain of malonyl-CoA ACP transacylase"/>
    <property type="match status" value="1"/>
</dbReference>
<dbReference type="GO" id="GO:0016874">
    <property type="term" value="F:ligase activity"/>
    <property type="evidence" value="ECO:0007669"/>
    <property type="project" value="UniProtKB-KW"/>
</dbReference>
<dbReference type="OrthoDB" id="329835at2759"/>
<evidence type="ECO:0000256" key="10">
    <source>
        <dbReference type="SAM" id="MobiDB-lite"/>
    </source>
</evidence>
<dbReference type="InterPro" id="IPR032821">
    <property type="entry name" value="PKS_assoc"/>
</dbReference>
<dbReference type="Pfam" id="PF02801">
    <property type="entry name" value="Ketoacyl-synt_C"/>
    <property type="match status" value="1"/>
</dbReference>
<dbReference type="CDD" id="cd19532">
    <property type="entry name" value="C_PKS-NRPS"/>
    <property type="match status" value="1"/>
</dbReference>
<dbReference type="SUPFAM" id="SSF53901">
    <property type="entry name" value="Thiolase-like"/>
    <property type="match status" value="1"/>
</dbReference>
<keyword evidence="2" id="KW-0597">Phosphoprotein</keyword>
<evidence type="ECO:0000256" key="5">
    <source>
        <dbReference type="ARBA" id="ARBA00022679"/>
    </source>
</evidence>
<comment type="similarity">
    <text evidence="8">In the C-terminal section; belongs to the NRP synthetase family.</text>
</comment>
<dbReference type="Pfam" id="PF00550">
    <property type="entry name" value="PP-binding"/>
    <property type="match status" value="2"/>
</dbReference>
<dbReference type="InterPro" id="IPR013120">
    <property type="entry name" value="FAR_NAD-bd"/>
</dbReference>
<dbReference type="InterPro" id="IPR013217">
    <property type="entry name" value="Methyltransf_12"/>
</dbReference>
<dbReference type="CDD" id="cd02440">
    <property type="entry name" value="AdoMet_MTases"/>
    <property type="match status" value="1"/>
</dbReference>
<dbReference type="Gene3D" id="3.40.50.150">
    <property type="entry name" value="Vaccinia Virus protein VP39"/>
    <property type="match status" value="1"/>
</dbReference>
<dbReference type="EMBL" id="MVGC01000104">
    <property type="protein sequence ID" value="RJE23816.1"/>
    <property type="molecule type" value="Genomic_DNA"/>
</dbReference>
<dbReference type="Pfam" id="PF00501">
    <property type="entry name" value="AMP-binding"/>
    <property type="match status" value="1"/>
</dbReference>
<dbReference type="GO" id="GO:0004315">
    <property type="term" value="F:3-oxoacyl-[acyl-carrier-protein] synthase activity"/>
    <property type="evidence" value="ECO:0007669"/>
    <property type="project" value="InterPro"/>
</dbReference>
<dbReference type="GO" id="GO:0032259">
    <property type="term" value="P:methylation"/>
    <property type="evidence" value="ECO:0007669"/>
    <property type="project" value="UniProtKB-KW"/>
</dbReference>
<dbReference type="InterPro" id="IPR050091">
    <property type="entry name" value="PKS_NRPS_Biosynth_Enz"/>
</dbReference>
<evidence type="ECO:0000256" key="2">
    <source>
        <dbReference type="ARBA" id="ARBA00022553"/>
    </source>
</evidence>
<dbReference type="SUPFAM" id="SSF51735">
    <property type="entry name" value="NAD(P)-binding Rossmann-fold domains"/>
    <property type="match status" value="2"/>
</dbReference>
<keyword evidence="1" id="KW-0596">Phosphopantetheine</keyword>
<dbReference type="Gene3D" id="3.40.47.10">
    <property type="match status" value="1"/>
</dbReference>
<dbReference type="InterPro" id="IPR042099">
    <property type="entry name" value="ANL_N_sf"/>
</dbReference>
<dbReference type="GO" id="GO:0008168">
    <property type="term" value="F:methyltransferase activity"/>
    <property type="evidence" value="ECO:0007669"/>
    <property type="project" value="UniProtKB-KW"/>
</dbReference>
<dbReference type="InterPro" id="IPR001242">
    <property type="entry name" value="Condensation_dom"/>
</dbReference>
<dbReference type="InterPro" id="IPR036291">
    <property type="entry name" value="NAD(P)-bd_dom_sf"/>
</dbReference>
<dbReference type="SUPFAM" id="SSF47336">
    <property type="entry name" value="ACP-like"/>
    <property type="match status" value="2"/>
</dbReference>
<dbReference type="Pfam" id="PF08659">
    <property type="entry name" value="KR"/>
    <property type="match status" value="1"/>
</dbReference>
<dbReference type="InterPro" id="IPR009081">
    <property type="entry name" value="PP-bd_ACP"/>
</dbReference>
<dbReference type="InterPro" id="IPR049551">
    <property type="entry name" value="PKS_DH_C"/>
</dbReference>
<evidence type="ECO:0000313" key="15">
    <source>
        <dbReference type="Proteomes" id="UP000266188"/>
    </source>
</evidence>
<dbReference type="GO" id="GO:0004312">
    <property type="term" value="F:fatty acid synthase activity"/>
    <property type="evidence" value="ECO:0007669"/>
    <property type="project" value="TreeGrafter"/>
</dbReference>
<dbReference type="InterPro" id="IPR016036">
    <property type="entry name" value="Malonyl_transacylase_ACP-bd"/>
</dbReference>
<name>A0A3A2ZL89_9EURO</name>
<dbReference type="SMART" id="SM00827">
    <property type="entry name" value="PKS_AT"/>
    <property type="match status" value="1"/>
</dbReference>
<sequence>MSREPIAIVGSSCRFPGNANTPAKLWQMLRAPPDLLQKIPDTRFNTNAFYHPNGKRMGCTNTYTAYLLSEPIDRFDATFFNINPREAEAIDPQQRILLEVVFEAIESAGFTLDGMRGSDTCVFVGSMTGDYAELAHRDPDSMPQYMATGTASSIISNRISYFFDWKGPSVTIDTACSSSLVAVHQAIQELRNGDSNTAVAGGSNLILSPDMFISESKLQMLSPTGRSRMWDADADGYARGEGFAAIIMKRLSDAVADGDHIECIIRETGVNQDGRTKGITMPSATSQKALIRKTYERACLDWRSSNDRCQYFEAHGTGTQAGDAIEAQGIAEAFFEDAANSNSNNSPLYVGSIKTVTGHLEGCAGLAGLLKASLALQNAAIPPNMHFNRLNPALTPYHKHLEIPTSLQRWPSVADNGCRRASVNSFGFGGTNAHVILESLEPREVTTNGASKGHSQSLLATPITLSAVSDYSLTEIVRATRNFLIENPTIDLENLAWNLQEKRSQFPQRAVFAGTSRENILDKMTSLLSQKDQSEQFSVGVRTRSKTSSPRILAIFTGQGAQWATMGRELLLHSESFSSTIKSLDDSLQQLPDPPSWSIRDELLKDDSSTRLGEAEIAQPLCTAVQVALLDLAAIANITPDAVIGHSSGEIAAAYAAGAITSHDAIRIAYYRGVHTRLARGPSGEKGAMMAVGVSFQDAEEFCSKSEFKGRINVAAGNSPSSVTIAGAEDAIAAAKKKFEEDGIFARALKVDKAYHSPHMFPCSEPYRESLRACSIAVQKPAHSCMWYSSVHRRLMNDDEDVDALRADYWVDNMVSPVLFTHALGELLRNQEPFDIALEFGPHSALKGPVLQTTKEIIGRTIPYEGMLTRGLNDMEALSTALGFIWSQVGLSASSFDAYRRTLTTSNDWVPRSLPDLPGYPWDHRQTFWHESRSSKNYRFGDNLRHDLLGRSSSENTPFNMKWRNVLRLEELPWLRGHRVQGEPIFPAAAYLVMALEASKQLVKDQKIAMFELLDVNLLASIVLEEDSRVGREIQFVIMKATGMDKQKETNILEAGFACYSCVDHSSDTWEENVSGRVRVTLDGSSWNSPERSIAEHSLVDVNVSNFYTAMGEIGLNYTGLFKGITSIQRKMGFAAATAALPEIDDHSSDMMIHPALLDSCFQTLFAAYSWPGDASIHSPFVPIRIDRICVPSTYFNLGRQERNDVQVNAYLTASSAAKLAADLDITSSSSENISIRIEGLAATSLVPAGPHNDREVFSETVWDVDISSGVSLFNESPTDAAEDLQQIEVCERLAYYYLRQLKEQISPQEIPAMKWHYQRLFEFIDYLLSLVEKGQHPTLKPEWASDKYETLLAMKEPFKDLVDVQLTTAVGENLPRIVRDQLPALEVMLENNMLDRIYKYGIGFPRGNRIVSRIAQQITHRHADMNILEVGAGTGGATSIILRTIGHSFSSYTFSDISTGFFENAQIQFKDYASKMKFKALDIEGDLAGQGFEDHSFDAVIASNVLHATKSLEHTLHNVRRLLKPGGYLMLLEVTSEILRIKLMMSGLPGWWLGGDDGRRFAPTVSKERWDSLLRVTGFSGVDTIVHDMNDASKHMTSVMVSQAVDDQVSFLRSPLTVPGYSLPGDVLVVGGTTPVTLSLVHTVSELTQWTSHSADVKVLLSLEDIASVNLAQYNTVLCMTELDGPVLKSINEQTFSALQALFGQARHVLWVTSGCRTDNPYANMSIGLGRSLPYEFPQLHLQFLDIGPDDIREHSAPRIIVENLLRLVVGVNLECVDQIVWTIEQETVVENGRLWIPRIMANDELNDRLNARRRTITRNVNPAQSPVELVWTDGRPELLPMNPLVKTADSNVRIQVRRSSPYAIKICGKNFLFLCEGEVVEVGDYARYLRPGQRVLALSTRNASTIETSADWVFPCMPSSASMVSKFQSCAMNLVVSQLDLEGKTTLLIHEPDQFTTPNVVDRIKSRGIRVVCTTTNPELAKLNGWVHLQAYSTDRELRQAVPLGVDIFWDESAEPHAAQLGARIRKALPGKVVAYSLEDFCMEHAYLDPRLPAFEISHRFAFTCRDMAGLDGLPDSRCSEIPVKDIWTLPSLSGRILSWPVTDQLAVRVHPINAKALFRSDKTYLLVGCTGGLGLSLCRWMAENGARYIVLTSRQPEKVDPRYTESIRRMEVNIDIMALDVSDRQSVHRVYHEIRQRYPPIAGVANAAMVLEDRMFSSMSLDVLTKVLRPKVDGSRYLDELFGSQQLEFFVLFSSTASVVGNRGQSNYAAANLYMVGLANNRRRRGLAASVIDIGMVLGVGYITDNGIYESLLKKHNLMPISESEFHNMFAEAVVAGRPDSGKPVQLTTGLHRASLSDDGNQPFWSRNARFSHFVKDTDTTTADSSFDAQVVPVKQLLRSALSKESHEQILEESFLSKLSRILQVPNDAIETTVSLVNLGVDSLMAVEIRTWFMKEVDVDLPVLKILGGACVSDLCKHASAELRKEMIAENLDSAPVDDQKPTMETMEPPKPVSDEEEECCNDGTSLAPSKLSILASTSPSSALSRATSPPVVSAPFRFTRTERMSFAQSRLWFLIQYVDDPTTYNVTLSYKITGALRMNDLRDAFQQVIQRHESLRTCFFADETTGEPMQAILPSVKFEIEVLNGEDVESAISKIRSYHYALDQGETLKAILIHDTPSESYLILGFNHLILDGLSAQILIQEVQRIYTSPSKLVLQPPTQYIDFAVRQRLQVENGEMGSDLAFWKSEYPDLPTSLPLLPFALVTSRKALRRYETHSVERRLDISCVERIAQFSKASKSTNFSFYLTALQVLLYKLVGITDLCIGITDANRAEKESLGVVGFLVNLLPIRLRSSSQDSLANAIKVTTQKLQKVLAHSRVPFDVLLDKLSVPRTATESPMFQVLLDYQKGPAPELVLGDSRARLHTMQDARNGIDLTFEIKETPGTEAAVTVRSQKYLYNQHGLQLLLDCYAHLLELASTNPEIKVQQLSPFSQSSVERALEISSQYQLARNEQGTTVSDRIAQVIQQYPADIALEDGLGNSLTYADLGSRVAILAAELGVQGVKPGDYVVVCCEPSFDCICSILAIHHIGATYVPLDIRNPPHRIEKIFSDCQPAIAICDTTTSDTLRSLSSYNGSILDLSTVEFISGNSISTSVSLSKSDSVAYVLYTSGSTGAPKGVKVTHANLVCQLDAMRTACSIGRETVLQQSSLGFDASIDQIFEALAFGGSLVLVPSSIRGDACEIAKLMAESKVTMAQITPSECTALLTYGFEWVQKCESFRFAFCGGEEFTPALRQQFSKLGLPSLSVYNRYGPTEVTVSSSLGKVSLDECTESISCGPALPNYVTYIVDDNQNPVPLGYSGEICVGGGGVAQGYINNETANKEKFIPNPYASAELRRLGWDRLYRTGDKGALLDDGTLVYLGRIDGSSQVKIHGRRIELGEISSVILSASVGTLTDAVVMQRTVEGDKKVLFAVVTFVSGKAPEDTRHYFKNLAGRLALPGYMRPTRWASIHSLPRNNSGKLDWNSLNSIPTPSRHPEEPQEPLSKEEAWLAKIWSEVLSDDAPLSSSSDFFELGGNSILLLRLQSLLRERLMESPRLADLFANSTLKAMTALLASEPLSEDTSLVTELDWDAEASLLAVPLVSSPFSSIKNEGLDVVLTGATGFLGSAILQRCIGDPKVAHVHCIAIRNEAAGTEISKQSDKIVPYKGDLRLPNLGLAPVAFTHLLQNADLIIHNAAEVSFLKSYPSLRAPNVTATKTLIQMAAPRRIPLHYISTGGVATLAPGKRLSETSISAYVPNATTGGYVASKWVSECVLERAVAQLAIPVYIHRPASITGPNAPVTDLMLNILHYSAKLKAFPAVGDAAATADVFDFVSVESVAEGIAGAALSRNLQGPSLWVKHHCSEKKLSLDGLKALIMKQHDEDSDYDNSKKSWKTLAIEEWSRNAVDAGMPEIVAEMVETVLTEQSKSMAFPVLVKG</sequence>
<dbReference type="Pfam" id="PF07993">
    <property type="entry name" value="NAD_binding_4"/>
    <property type="match status" value="1"/>
</dbReference>
<dbReference type="PROSITE" id="PS50075">
    <property type="entry name" value="CARRIER"/>
    <property type="match status" value="2"/>
</dbReference>
<dbReference type="Pfam" id="PF16197">
    <property type="entry name" value="KAsynt_C_assoc"/>
    <property type="match status" value="1"/>
</dbReference>
<dbReference type="Gene3D" id="3.40.50.720">
    <property type="entry name" value="NAD(P)-binding Rossmann-like Domain"/>
    <property type="match status" value="3"/>
</dbReference>
<dbReference type="PROSITE" id="PS00606">
    <property type="entry name" value="KS3_1"/>
    <property type="match status" value="1"/>
</dbReference>